<dbReference type="EMBL" id="CP028352">
    <property type="protein sequence ID" value="AVV40022.1"/>
    <property type="molecule type" value="Genomic_DNA"/>
</dbReference>
<keyword evidence="1" id="KW-0614">Plasmid</keyword>
<evidence type="ECO:0000313" key="2">
    <source>
        <dbReference type="Proteomes" id="UP000241538"/>
    </source>
</evidence>
<geneLocation type="plasmid" evidence="2">
    <name>ppv989-94</name>
</geneLocation>
<dbReference type="InterPro" id="IPR016032">
    <property type="entry name" value="Sig_transdc_resp-reg_C-effctor"/>
</dbReference>
<evidence type="ECO:0000313" key="1">
    <source>
        <dbReference type="EMBL" id="AVV40022.1"/>
    </source>
</evidence>
<dbReference type="SUPFAM" id="SSF46894">
    <property type="entry name" value="C-terminal effector domain of the bipartite response regulators"/>
    <property type="match status" value="1"/>
</dbReference>
<accession>A0AAN1NVM9</accession>
<dbReference type="GO" id="GO:0003677">
    <property type="term" value="F:DNA binding"/>
    <property type="evidence" value="ECO:0007669"/>
    <property type="project" value="InterPro"/>
</dbReference>
<dbReference type="GO" id="GO:0006355">
    <property type="term" value="P:regulation of DNA-templated transcription"/>
    <property type="evidence" value="ECO:0007669"/>
    <property type="project" value="InterPro"/>
</dbReference>
<dbReference type="Proteomes" id="UP000241538">
    <property type="component" value="Plasmid pPV989-94"/>
</dbReference>
<sequence>MAAVDPIVYAQLCKYFPALTPKQATNVCFYSIGANNQDISSLLEIAPVTVKKSLESVQKHFNTDSLPELKTVFWAGFTFRQICAKYSINCDELFTSLRTEALISLKPFFPELNKNQMLGAILYSVGFPAAEIAVKGRFSVAQIEQLLAEAMTAMGVASEILLRVLITSRFILDLC</sequence>
<reference evidence="1 2" key="1">
    <citation type="journal article" date="2018" name="Int J Genomics">
        <title>Comparative Genomics Analysis of Plasmid pPV989-94 from a Clinical Isolate of Pantoea vagans PV989.</title>
        <authorList>
            <person name="Xu L."/>
            <person name="Yin M."/>
            <person name="Zhu T."/>
            <person name="Lu J."/>
            <person name="Bao Q."/>
        </authorList>
    </citation>
    <scope>NUCLEOTIDE SEQUENCE [LARGE SCALE GENOMIC DNA]</scope>
    <source>
        <strain evidence="1 2">PV989</strain>
    </source>
</reference>
<name>A0AAN1NVM9_9GAMM</name>
<organism evidence="1 2">
    <name type="scientific">Pantoea vagans</name>
    <dbReference type="NCBI Taxonomy" id="470934"/>
    <lineage>
        <taxon>Bacteria</taxon>
        <taxon>Pseudomonadati</taxon>
        <taxon>Pseudomonadota</taxon>
        <taxon>Gammaproteobacteria</taxon>
        <taxon>Enterobacterales</taxon>
        <taxon>Erwiniaceae</taxon>
        <taxon>Pantoea</taxon>
    </lineage>
</organism>
<protein>
    <submittedName>
        <fullName evidence="1">Uncharacterized protein</fullName>
    </submittedName>
</protein>
<proteinExistence type="predicted"/>
<dbReference type="AlphaFoldDB" id="A0AAN1NVM9"/>
<gene>
    <name evidence="1" type="ORF">C9381_22585</name>
</gene>
<dbReference type="RefSeq" id="WP_107320588.1">
    <property type="nucleotide sequence ID" value="NZ_CP028352.1"/>
</dbReference>